<name>A0ABS7B3Q2_9ACTN</name>
<dbReference type="EMBL" id="JAHXZI010000009">
    <property type="protein sequence ID" value="MBW6435618.1"/>
    <property type="molecule type" value="Genomic_DNA"/>
</dbReference>
<keyword evidence="2" id="KW-1185">Reference proteome</keyword>
<reference evidence="1 2" key="1">
    <citation type="journal article" date="2013" name="Antonie Van Leeuwenhoek">
        <title>Actinoplanes hulinensis sp. nov., a novel actinomycete isolated from soybean root (Glycine max (L.) Merr).</title>
        <authorList>
            <person name="Shen Y."/>
            <person name="Liu C."/>
            <person name="Wang X."/>
            <person name="Zhao J."/>
            <person name="Jia F."/>
            <person name="Zhang Y."/>
            <person name="Wang L."/>
            <person name="Yang D."/>
            <person name="Xiang W."/>
        </authorList>
    </citation>
    <scope>NUCLEOTIDE SEQUENCE [LARGE SCALE GENOMIC DNA]</scope>
    <source>
        <strain evidence="1 2">NEAU-M9</strain>
    </source>
</reference>
<dbReference type="RefSeq" id="WP_220145059.1">
    <property type="nucleotide sequence ID" value="NZ_JAHXZI010000009.1"/>
</dbReference>
<dbReference type="Proteomes" id="UP001519863">
    <property type="component" value="Unassembled WGS sequence"/>
</dbReference>
<proteinExistence type="predicted"/>
<sequence length="70" mass="7855">MGRPQLSHLLSRHLGPARLGRLRRLLPSEAARTLVGDAEPFSVFARGVTSRFDSEQHDRLPHRPRGIFSA</sequence>
<comment type="caution">
    <text evidence="1">The sequence shown here is derived from an EMBL/GenBank/DDBJ whole genome shotgun (WGS) entry which is preliminary data.</text>
</comment>
<organism evidence="1 2">
    <name type="scientific">Actinoplanes hulinensis</name>
    <dbReference type="NCBI Taxonomy" id="1144547"/>
    <lineage>
        <taxon>Bacteria</taxon>
        <taxon>Bacillati</taxon>
        <taxon>Actinomycetota</taxon>
        <taxon>Actinomycetes</taxon>
        <taxon>Micromonosporales</taxon>
        <taxon>Micromonosporaceae</taxon>
        <taxon>Actinoplanes</taxon>
    </lineage>
</organism>
<protein>
    <submittedName>
        <fullName evidence="1">Uncharacterized protein</fullName>
    </submittedName>
</protein>
<accession>A0ABS7B3Q2</accession>
<evidence type="ECO:0000313" key="2">
    <source>
        <dbReference type="Proteomes" id="UP001519863"/>
    </source>
</evidence>
<evidence type="ECO:0000313" key="1">
    <source>
        <dbReference type="EMBL" id="MBW6435618.1"/>
    </source>
</evidence>
<gene>
    <name evidence="1" type="ORF">KZ829_17905</name>
</gene>